<evidence type="ECO:0008006" key="3">
    <source>
        <dbReference type="Google" id="ProtNLM"/>
    </source>
</evidence>
<gene>
    <name evidence="1" type="ORF">MHBO_004523</name>
</gene>
<dbReference type="Proteomes" id="UP001439008">
    <property type="component" value="Unassembled WGS sequence"/>
</dbReference>
<name>A0ABV2ATJ6_9EUKA</name>
<organism evidence="1 2">
    <name type="scientific">Bonamia ostreae</name>
    <dbReference type="NCBI Taxonomy" id="126728"/>
    <lineage>
        <taxon>Eukaryota</taxon>
        <taxon>Sar</taxon>
        <taxon>Rhizaria</taxon>
        <taxon>Endomyxa</taxon>
        <taxon>Ascetosporea</taxon>
        <taxon>Haplosporida</taxon>
        <taxon>Bonamia</taxon>
    </lineage>
</organism>
<feature type="non-terminal residue" evidence="1">
    <location>
        <position position="172"/>
    </location>
</feature>
<keyword evidence="2" id="KW-1185">Reference proteome</keyword>
<protein>
    <recommendedName>
        <fullName evidence="3">LAGLIDADG homing endonuclease</fullName>
    </recommendedName>
</protein>
<evidence type="ECO:0000313" key="2">
    <source>
        <dbReference type="Proteomes" id="UP001439008"/>
    </source>
</evidence>
<sequence>MSDKLEKVCKLPFMKSILADSHDSRPATMVLWRLSGKTSLDWTEAWLSPQFLESRMLLFLSGIIDGYHTARRGFSIEVESVEKTELFGLADLEEKLVLLLKFGLRVEVRGNDDQVYKNEFLFSSKAARAEVQNCLKKQSGRKSIKFDFKHDAHLDGRKTRKSINRSKSSDQI</sequence>
<dbReference type="EMBL" id="JBDODL010004264">
    <property type="protein sequence ID" value="MES1922990.1"/>
    <property type="molecule type" value="Genomic_DNA"/>
</dbReference>
<proteinExistence type="predicted"/>
<reference evidence="1 2" key="1">
    <citation type="journal article" date="2024" name="BMC Biol.">
        <title>Comparative genomics of Ascetosporea gives new insight into the evolutionary basis for animal parasitism in Rhizaria.</title>
        <authorList>
            <person name="Hiltunen Thoren M."/>
            <person name="Onut-Brannstrom I."/>
            <person name="Alfjorden A."/>
            <person name="Peckova H."/>
            <person name="Swords F."/>
            <person name="Hooper C."/>
            <person name="Holzer A.S."/>
            <person name="Bass D."/>
            <person name="Burki F."/>
        </authorList>
    </citation>
    <scope>NUCLEOTIDE SEQUENCE [LARGE SCALE GENOMIC DNA]</scope>
    <source>
        <strain evidence="1">20-A016</strain>
    </source>
</reference>
<comment type="caution">
    <text evidence="1">The sequence shown here is derived from an EMBL/GenBank/DDBJ whole genome shotgun (WGS) entry which is preliminary data.</text>
</comment>
<evidence type="ECO:0000313" key="1">
    <source>
        <dbReference type="EMBL" id="MES1922990.1"/>
    </source>
</evidence>
<accession>A0ABV2ATJ6</accession>